<gene>
    <name evidence="1" type="ORF">SAMN05660293_04716</name>
</gene>
<accession>A0A1T5H050</accession>
<dbReference type="EMBL" id="FUZA01000007">
    <property type="protein sequence ID" value="SKC14052.1"/>
    <property type="molecule type" value="Genomic_DNA"/>
</dbReference>
<sequence length="163" mass="19254">MEANTTQMIVGTKYMCQRDNRTTMKYRIFAFIVLFLFIYNTDVFSQVSRYSQPFDISPPSSNIDLNQLDQTLSTLQDLYDQNYLIIQEKVNNCHNMIQLVKNYDNQSASVYQKKFNSIIDILNGERKIKYSDGSIVENNITDKTFFNYVTKQLDFLQNKMSRR</sequence>
<organism evidence="1 2">
    <name type="scientific">Dyadobacter psychrophilus</name>
    <dbReference type="NCBI Taxonomy" id="651661"/>
    <lineage>
        <taxon>Bacteria</taxon>
        <taxon>Pseudomonadati</taxon>
        <taxon>Bacteroidota</taxon>
        <taxon>Cytophagia</taxon>
        <taxon>Cytophagales</taxon>
        <taxon>Spirosomataceae</taxon>
        <taxon>Dyadobacter</taxon>
    </lineage>
</organism>
<dbReference type="AlphaFoldDB" id="A0A1T5H050"/>
<dbReference type="Proteomes" id="UP000190897">
    <property type="component" value="Unassembled WGS sequence"/>
</dbReference>
<proteinExistence type="predicted"/>
<keyword evidence="2" id="KW-1185">Reference proteome</keyword>
<protein>
    <submittedName>
        <fullName evidence="1">Uncharacterized protein</fullName>
    </submittedName>
</protein>
<name>A0A1T5H050_9BACT</name>
<reference evidence="2" key="1">
    <citation type="submission" date="2017-02" db="EMBL/GenBank/DDBJ databases">
        <authorList>
            <person name="Varghese N."/>
            <person name="Submissions S."/>
        </authorList>
    </citation>
    <scope>NUCLEOTIDE SEQUENCE [LARGE SCALE GENOMIC DNA]</scope>
    <source>
        <strain evidence="2">DSM 22270</strain>
    </source>
</reference>
<evidence type="ECO:0000313" key="2">
    <source>
        <dbReference type="Proteomes" id="UP000190897"/>
    </source>
</evidence>
<evidence type="ECO:0000313" key="1">
    <source>
        <dbReference type="EMBL" id="SKC14052.1"/>
    </source>
</evidence>